<protein>
    <submittedName>
        <fullName evidence="1">Uncharacterized protein</fullName>
    </submittedName>
</protein>
<evidence type="ECO:0000313" key="1">
    <source>
        <dbReference type="EMBL" id="KKM07284.1"/>
    </source>
</evidence>
<accession>A0A0F9H857</accession>
<dbReference type="EMBL" id="LAZR01015809">
    <property type="protein sequence ID" value="KKM07284.1"/>
    <property type="molecule type" value="Genomic_DNA"/>
</dbReference>
<proteinExistence type="predicted"/>
<reference evidence="1" key="1">
    <citation type="journal article" date="2015" name="Nature">
        <title>Complex archaea that bridge the gap between prokaryotes and eukaryotes.</title>
        <authorList>
            <person name="Spang A."/>
            <person name="Saw J.H."/>
            <person name="Jorgensen S.L."/>
            <person name="Zaremba-Niedzwiedzka K."/>
            <person name="Martijn J."/>
            <person name="Lind A.E."/>
            <person name="van Eijk R."/>
            <person name="Schleper C."/>
            <person name="Guy L."/>
            <person name="Ettema T.J."/>
        </authorList>
    </citation>
    <scope>NUCLEOTIDE SEQUENCE</scope>
</reference>
<organism evidence="1">
    <name type="scientific">marine sediment metagenome</name>
    <dbReference type="NCBI Taxonomy" id="412755"/>
    <lineage>
        <taxon>unclassified sequences</taxon>
        <taxon>metagenomes</taxon>
        <taxon>ecological metagenomes</taxon>
    </lineage>
</organism>
<gene>
    <name evidence="1" type="ORF">LCGC14_1735470</name>
</gene>
<sequence>MKIRSIFFLIFLMGCSGTVHIPLKPLANTCQLDHTQPTLMSAYGSLVCWDNNWEMKGVALTKGKSLGEVALSVGQTAAIVAGAIQALGDIDTGTELNFDIPGQ</sequence>
<name>A0A0F9H857_9ZZZZ</name>
<dbReference type="PROSITE" id="PS51257">
    <property type="entry name" value="PROKAR_LIPOPROTEIN"/>
    <property type="match status" value="1"/>
</dbReference>
<comment type="caution">
    <text evidence="1">The sequence shown here is derived from an EMBL/GenBank/DDBJ whole genome shotgun (WGS) entry which is preliminary data.</text>
</comment>
<dbReference type="AlphaFoldDB" id="A0A0F9H857"/>